<gene>
    <name evidence="9" type="primary">hoxM2</name>
</gene>
<name>A4VAX5_XENBC</name>
<dbReference type="GO" id="GO:0000978">
    <property type="term" value="F:RNA polymerase II cis-regulatory region sequence-specific DNA binding"/>
    <property type="evidence" value="ECO:0007669"/>
    <property type="project" value="TreeGrafter"/>
</dbReference>
<dbReference type="CDD" id="cd00086">
    <property type="entry name" value="homeodomain"/>
    <property type="match status" value="1"/>
</dbReference>
<feature type="domain" description="Homeobox" evidence="8">
    <location>
        <begin position="44"/>
        <end position="90"/>
    </location>
</feature>
<dbReference type="GO" id="GO:0009952">
    <property type="term" value="P:anterior/posterior pattern specification"/>
    <property type="evidence" value="ECO:0007669"/>
    <property type="project" value="TreeGrafter"/>
</dbReference>
<dbReference type="GO" id="GO:0005634">
    <property type="term" value="C:nucleus"/>
    <property type="evidence" value="ECO:0007669"/>
    <property type="project" value="UniProtKB-SubCell"/>
</dbReference>
<keyword evidence="7" id="KW-1133">Transmembrane helix</keyword>
<dbReference type="PANTHER" id="PTHR45659:SF4">
    <property type="entry name" value="HOMEOBOX PROTEIN ABDOMINAL-A"/>
    <property type="match status" value="1"/>
</dbReference>
<keyword evidence="3 5" id="KW-0371">Homeobox</keyword>
<keyword evidence="2 5" id="KW-0238">DNA-binding</keyword>
<dbReference type="Pfam" id="PF00046">
    <property type="entry name" value="Homeodomain"/>
    <property type="match status" value="1"/>
</dbReference>
<accession>A4VAX5</accession>
<feature type="non-terminal residue" evidence="9">
    <location>
        <position position="90"/>
    </location>
</feature>
<organism evidence="9">
    <name type="scientific">Xenoturbella bocki</name>
    <name type="common">Marine worm</name>
    <dbReference type="NCBI Taxonomy" id="242395"/>
    <lineage>
        <taxon>Eukaryota</taxon>
        <taxon>Metazoa</taxon>
        <taxon>Xenacoelomorpha</taxon>
        <taxon>Xenoturbellida</taxon>
        <taxon>Xenoturbellidae</taxon>
        <taxon>Xenoturbella</taxon>
    </lineage>
</organism>
<dbReference type="SMART" id="SM00389">
    <property type="entry name" value="HOX"/>
    <property type="match status" value="1"/>
</dbReference>
<dbReference type="EMBL" id="AM697646">
    <property type="protein sequence ID" value="CAM91302.2"/>
    <property type="molecule type" value="Genomic_DNA"/>
</dbReference>
<keyword evidence="7" id="KW-0472">Membrane</keyword>
<evidence type="ECO:0000256" key="6">
    <source>
        <dbReference type="RuleBase" id="RU000682"/>
    </source>
</evidence>
<proteinExistence type="predicted"/>
<feature type="transmembrane region" description="Helical" evidence="7">
    <location>
        <begin position="23"/>
        <end position="44"/>
    </location>
</feature>
<reference evidence="9" key="1">
    <citation type="submission" date="2007-11" db="EMBL/GenBank/DDBJ databases">
        <title>A PCR survey of Xenoturbella bocki: Evolution of deuterostome hox genes.</title>
        <authorList>
            <person name="Fritzsch G."/>
            <person name="Boehme M.U."/>
            <person name="Israelson O."/>
            <person name="Hankeln T."/>
            <person name="Stadler P.F."/>
        </authorList>
    </citation>
    <scope>NUCLEOTIDE SEQUENCE</scope>
</reference>
<evidence type="ECO:0000256" key="7">
    <source>
        <dbReference type="SAM" id="Phobius"/>
    </source>
</evidence>
<evidence type="ECO:0000256" key="2">
    <source>
        <dbReference type="ARBA" id="ARBA00023125"/>
    </source>
</evidence>
<dbReference type="InterPro" id="IPR001356">
    <property type="entry name" value="HD"/>
</dbReference>
<keyword evidence="4 5" id="KW-0539">Nucleus</keyword>
<feature type="non-terminal residue" evidence="9">
    <location>
        <position position="1"/>
    </location>
</feature>
<dbReference type="InterPro" id="IPR009057">
    <property type="entry name" value="Homeodomain-like_sf"/>
</dbReference>
<keyword evidence="7" id="KW-0812">Transmembrane</keyword>
<dbReference type="PANTHER" id="PTHR45659">
    <property type="entry name" value="HOMEOBOX PROTEIN HOX"/>
    <property type="match status" value="1"/>
</dbReference>
<sequence>RCQFYRGDNLIDDGPRHINASPELFLCLCMYINIFIDFPIFAGVNRKRGRQTYTRYQTLELEKEFHYNQYLTRRRRIEIATGLGLTERQI</sequence>
<evidence type="ECO:0000256" key="1">
    <source>
        <dbReference type="ARBA" id="ARBA00004123"/>
    </source>
</evidence>
<evidence type="ECO:0000256" key="5">
    <source>
        <dbReference type="PROSITE-ProRule" id="PRU00108"/>
    </source>
</evidence>
<protein>
    <submittedName>
        <fullName evidence="9">HoxM2 protein</fullName>
    </submittedName>
</protein>
<evidence type="ECO:0000256" key="4">
    <source>
        <dbReference type="ARBA" id="ARBA00023242"/>
    </source>
</evidence>
<evidence type="ECO:0000259" key="8">
    <source>
        <dbReference type="PROSITE" id="PS50071"/>
    </source>
</evidence>
<dbReference type="PROSITE" id="PS50071">
    <property type="entry name" value="HOMEOBOX_2"/>
    <property type="match status" value="1"/>
</dbReference>
<dbReference type="GO" id="GO:0000981">
    <property type="term" value="F:DNA-binding transcription factor activity, RNA polymerase II-specific"/>
    <property type="evidence" value="ECO:0007669"/>
    <property type="project" value="TreeGrafter"/>
</dbReference>
<evidence type="ECO:0000313" key="9">
    <source>
        <dbReference type="EMBL" id="CAM91302.2"/>
    </source>
</evidence>
<evidence type="ECO:0000256" key="3">
    <source>
        <dbReference type="ARBA" id="ARBA00023155"/>
    </source>
</evidence>
<dbReference type="Gene3D" id="1.10.10.60">
    <property type="entry name" value="Homeodomain-like"/>
    <property type="match status" value="1"/>
</dbReference>
<dbReference type="SUPFAM" id="SSF46689">
    <property type="entry name" value="Homeodomain-like"/>
    <property type="match status" value="1"/>
</dbReference>
<comment type="subcellular location">
    <subcellularLocation>
        <location evidence="1 5 6">Nucleus</location>
    </subcellularLocation>
</comment>
<dbReference type="AlphaFoldDB" id="A4VAX5"/>
<dbReference type="InterPro" id="IPR050296">
    <property type="entry name" value="Antp_homeobox"/>
</dbReference>